<dbReference type="GO" id="GO:0006886">
    <property type="term" value="P:intracellular protein transport"/>
    <property type="evidence" value="ECO:0007669"/>
    <property type="project" value="InterPro"/>
</dbReference>
<dbReference type="GO" id="GO:0030117">
    <property type="term" value="C:membrane coat"/>
    <property type="evidence" value="ECO:0007669"/>
    <property type="project" value="InterPro"/>
</dbReference>
<dbReference type="AlphaFoldDB" id="A0A381QSJ6"/>
<dbReference type="EMBL" id="UINC01001491">
    <property type="protein sequence ID" value="SUZ82100.1"/>
    <property type="molecule type" value="Genomic_DNA"/>
</dbReference>
<dbReference type="Pfam" id="PF13513">
    <property type="entry name" value="HEAT_EZ"/>
    <property type="match status" value="1"/>
</dbReference>
<dbReference type="InterPro" id="IPR011989">
    <property type="entry name" value="ARM-like"/>
</dbReference>
<dbReference type="GO" id="GO:0016192">
    <property type="term" value="P:vesicle-mediated transport"/>
    <property type="evidence" value="ECO:0007669"/>
    <property type="project" value="InterPro"/>
</dbReference>
<evidence type="ECO:0000313" key="2">
    <source>
        <dbReference type="EMBL" id="SUZ82100.1"/>
    </source>
</evidence>
<organism evidence="2">
    <name type="scientific">marine metagenome</name>
    <dbReference type="NCBI Taxonomy" id="408172"/>
    <lineage>
        <taxon>unclassified sequences</taxon>
        <taxon>metagenomes</taxon>
        <taxon>ecological metagenomes</taxon>
    </lineage>
</organism>
<dbReference type="GO" id="GO:0016491">
    <property type="term" value="F:oxidoreductase activity"/>
    <property type="evidence" value="ECO:0007669"/>
    <property type="project" value="TreeGrafter"/>
</dbReference>
<gene>
    <name evidence="2" type="ORF">METZ01_LOCUS34954</name>
</gene>
<dbReference type="Gene3D" id="1.25.10.10">
    <property type="entry name" value="Leucine-rich Repeat Variant"/>
    <property type="match status" value="2"/>
</dbReference>
<sequence length="472" mass="52366">MGVGENIRAAHDTARIERQLKRITSATPDRRIMLVQGLRERFVPALVPKFLPQVTQLLTDDNPAVRHQVVLLLTHLFRQHPDDFDAVIGPLVGQIQDSRMENRRDSLELLGTITKQKPQTILPHLVKLVNRLDDPTPGVQKPLTELLVDLGRRSPAAVTAQLMKLLDPRRPQLCRNGLEMLAAISAQKPKGLARAAPRLVKLLGSKNRPIRESARKLLATAGQAGATSVPKLLLRALTGRKVSSELRLQSIQLAQQLAEHDPTPFVPAVRQLARDLEHRRWEIREQAALLLGTIGRNEMKLVKEGIPALAQALNDDDDMVRTAAVRAMEQIKISSLDYTELQKASEALESAKFVLRSVSNLGIEVGQADKLVGDAKRSYNQGQYQHCIDYAVRAEKIASRAEKESEKAGAALTRAENTLQSIDHRGVAVGEAEKLLAQAEKLLARHSYKKARERAEEAVEVAQRQEDVARPD</sequence>
<feature type="non-terminal residue" evidence="2">
    <location>
        <position position="472"/>
    </location>
</feature>
<dbReference type="SUPFAM" id="SSF48371">
    <property type="entry name" value="ARM repeat"/>
    <property type="match status" value="1"/>
</dbReference>
<reference evidence="2" key="1">
    <citation type="submission" date="2018-05" db="EMBL/GenBank/DDBJ databases">
        <authorList>
            <person name="Lanie J.A."/>
            <person name="Ng W.-L."/>
            <person name="Kazmierczak K.M."/>
            <person name="Andrzejewski T.M."/>
            <person name="Davidsen T.M."/>
            <person name="Wayne K.J."/>
            <person name="Tettelin H."/>
            <person name="Glass J.I."/>
            <person name="Rusch D."/>
            <person name="Podicherti R."/>
            <person name="Tsui H.-C.T."/>
            <person name="Winkler M.E."/>
        </authorList>
    </citation>
    <scope>NUCLEOTIDE SEQUENCE</scope>
</reference>
<feature type="domain" description="Clathrin/coatomer adaptor adaptin-like N-terminal" evidence="1">
    <location>
        <begin position="43"/>
        <end position="221"/>
    </location>
</feature>
<dbReference type="PANTHER" id="PTHR12697">
    <property type="entry name" value="PBS LYASE HEAT-LIKE PROTEIN"/>
    <property type="match status" value="1"/>
</dbReference>
<dbReference type="InterPro" id="IPR002553">
    <property type="entry name" value="Clathrin/coatomer_adapt-like_N"/>
</dbReference>
<dbReference type="PANTHER" id="PTHR12697:SF5">
    <property type="entry name" value="DEOXYHYPUSINE HYDROXYLASE"/>
    <property type="match status" value="1"/>
</dbReference>
<evidence type="ECO:0000259" key="1">
    <source>
        <dbReference type="Pfam" id="PF01602"/>
    </source>
</evidence>
<dbReference type="InterPro" id="IPR016024">
    <property type="entry name" value="ARM-type_fold"/>
</dbReference>
<name>A0A381QSJ6_9ZZZZ</name>
<dbReference type="Pfam" id="PF01602">
    <property type="entry name" value="Adaptin_N"/>
    <property type="match status" value="1"/>
</dbReference>
<accession>A0A381QSJ6</accession>
<proteinExistence type="predicted"/>
<protein>
    <recommendedName>
        <fullName evidence="1">Clathrin/coatomer adaptor adaptin-like N-terminal domain-containing protein</fullName>
    </recommendedName>
</protein>